<dbReference type="Proteomes" id="UP001355207">
    <property type="component" value="Chromosome 1"/>
</dbReference>
<sequence>MTQYKPLATPSTPSQQSSSTLSPPLSPSSSHPAPSDDDFPSDLSDSWLAIEELEERSSVGPSVLGDVFSDTSSDDHGVDHETQSQWSASSDGGRDADIEDGGAVILEPQSNEVNSPSLDGYTDAEASTSKLDSSIDTLHTSSDQIRLIFPDGASFTTSSSGTLSAGFTPSASISGLTPMTHPDQAPRPRAVTTVEPAISTEVALGKMSPRRSSSPVRRGIEDSWLKSSKLWTPLKQESVKSLPNASEYQLLRSTDDLERVEQEVIGDQNLFGGLRMPIVDIQAEKSDKSTTVDKAQDFRELHNVLEEKRFRVGDEARDSLKDRALEGLGDHSVLASSNVNAMKTAAKKWFTRVSYFALASFLSVTLLRTFGSNLFVPFVAEPTIKTQPTESILSAEVTRSSSIWDRVPFVSPFALSSLNSPNEPTHTAVQPDARLIDQAFSTLSSIHQRLSSAATDSPSSLNVQKEGSTSEKKQKDVTSRSSTSCCSISVRNNNVALTIPPLTRQPDGKASIARRLSRKLLRVNKTDHSESNATAPAQSPNPSCTCSLSTTAQNVVYDRLATIFGPASIYGLATTHHLGHILQPILANLEAELRLLYSLTSQIIRQGITVSNATIHQAAKGAVIAMTSVDNTVHRINDIAHNFFTSHTPFTRNQPLASASDMLDSVSDYIETHFDALADSLEEQAENMQEKSWDHIYKARRGLDRLIRDYKKMRGVEDEIQVHFTDIEKDGPLPFSHMKRKRSGNEGSQEGGLRPTRRGEARKERRKERKVMEKALRGNKVKIVPPPPPIPPMEKSSKGKTLLDMVHHVSIVGLSFVIACELNANHNYKKGAMALVL</sequence>
<feature type="compositionally biased region" description="Low complexity" evidence="1">
    <location>
        <begin position="1"/>
        <end position="33"/>
    </location>
</feature>
<evidence type="ECO:0000313" key="3">
    <source>
        <dbReference type="Proteomes" id="UP001355207"/>
    </source>
</evidence>
<feature type="compositionally biased region" description="Basic and acidic residues" evidence="1">
    <location>
        <begin position="73"/>
        <end position="82"/>
    </location>
</feature>
<feature type="compositionally biased region" description="Polar residues" evidence="1">
    <location>
        <begin position="451"/>
        <end position="467"/>
    </location>
</feature>
<gene>
    <name evidence="2" type="ORF">L201_000936</name>
</gene>
<protein>
    <submittedName>
        <fullName evidence="2">Uncharacterized protein</fullName>
    </submittedName>
</protein>
<name>A0AAX4JKZ2_9TREE</name>
<reference evidence="2 3" key="1">
    <citation type="submission" date="2024-01" db="EMBL/GenBank/DDBJ databases">
        <title>Comparative genomics of Cryptococcus and Kwoniella reveals pathogenesis evolution and contrasting modes of karyotype evolution via chromosome fusion or intercentromeric recombination.</title>
        <authorList>
            <person name="Coelho M.A."/>
            <person name="David-Palma M."/>
            <person name="Shea T."/>
            <person name="Bowers K."/>
            <person name="McGinley-Smith S."/>
            <person name="Mohammad A.W."/>
            <person name="Gnirke A."/>
            <person name="Yurkov A.M."/>
            <person name="Nowrousian M."/>
            <person name="Sun S."/>
            <person name="Cuomo C.A."/>
            <person name="Heitman J."/>
        </authorList>
    </citation>
    <scope>NUCLEOTIDE SEQUENCE [LARGE SCALE GENOMIC DNA]</scope>
    <source>
        <strain evidence="2 3">CBS 6074</strain>
    </source>
</reference>
<organism evidence="2 3">
    <name type="scientific">Kwoniella dendrophila CBS 6074</name>
    <dbReference type="NCBI Taxonomy" id="1295534"/>
    <lineage>
        <taxon>Eukaryota</taxon>
        <taxon>Fungi</taxon>
        <taxon>Dikarya</taxon>
        <taxon>Basidiomycota</taxon>
        <taxon>Agaricomycotina</taxon>
        <taxon>Tremellomycetes</taxon>
        <taxon>Tremellales</taxon>
        <taxon>Cryptococcaceae</taxon>
        <taxon>Kwoniella</taxon>
    </lineage>
</organism>
<evidence type="ECO:0000256" key="1">
    <source>
        <dbReference type="SAM" id="MobiDB-lite"/>
    </source>
</evidence>
<dbReference type="EMBL" id="CP144098">
    <property type="protein sequence ID" value="WWC86065.1"/>
    <property type="molecule type" value="Genomic_DNA"/>
</dbReference>
<feature type="compositionally biased region" description="Polar residues" evidence="1">
    <location>
        <begin position="108"/>
        <end position="117"/>
    </location>
</feature>
<keyword evidence="3" id="KW-1185">Reference proteome</keyword>
<feature type="region of interest" description="Disordered" evidence="1">
    <location>
        <begin position="731"/>
        <end position="769"/>
    </location>
</feature>
<feature type="compositionally biased region" description="Basic and acidic residues" evidence="1">
    <location>
        <begin position="468"/>
        <end position="478"/>
    </location>
</feature>
<proteinExistence type="predicted"/>
<dbReference type="RefSeq" id="XP_066072828.1">
    <property type="nucleotide sequence ID" value="XM_066216731.1"/>
</dbReference>
<dbReference type="GeneID" id="91091608"/>
<feature type="region of interest" description="Disordered" evidence="1">
    <location>
        <begin position="1"/>
        <end position="131"/>
    </location>
</feature>
<dbReference type="AlphaFoldDB" id="A0AAX4JKZ2"/>
<feature type="region of interest" description="Disordered" evidence="1">
    <location>
        <begin position="451"/>
        <end position="480"/>
    </location>
</feature>
<evidence type="ECO:0000313" key="2">
    <source>
        <dbReference type="EMBL" id="WWC86065.1"/>
    </source>
</evidence>
<accession>A0AAX4JKZ2</accession>